<dbReference type="NCBIfam" id="TIGR00756">
    <property type="entry name" value="PPR"/>
    <property type="match status" value="8"/>
</dbReference>
<dbReference type="Proteomes" id="UP000326939">
    <property type="component" value="Chromosome 4"/>
</dbReference>
<keyword evidence="5" id="KW-1185">Reference proteome</keyword>
<dbReference type="Pfam" id="PF20431">
    <property type="entry name" value="E_motif"/>
    <property type="match status" value="1"/>
</dbReference>
<evidence type="ECO:0000256" key="1">
    <source>
        <dbReference type="ARBA" id="ARBA00006643"/>
    </source>
</evidence>
<name>A0A5N5N0L1_9ROSI</name>
<reference evidence="5" key="1">
    <citation type="journal article" date="2019" name="Gigascience">
        <title>De novo genome assembly of the endangered Acer yangbiense, a plant species with extremely small populations endemic to Yunnan Province, China.</title>
        <authorList>
            <person name="Yang J."/>
            <person name="Wariss H.M."/>
            <person name="Tao L."/>
            <person name="Zhang R."/>
            <person name="Yun Q."/>
            <person name="Hollingsworth P."/>
            <person name="Dao Z."/>
            <person name="Luo G."/>
            <person name="Guo H."/>
            <person name="Ma Y."/>
            <person name="Sun W."/>
        </authorList>
    </citation>
    <scope>NUCLEOTIDE SEQUENCE [LARGE SCALE GENOMIC DNA]</scope>
    <source>
        <strain evidence="5">cv. br00</strain>
    </source>
</reference>
<dbReference type="Gene3D" id="1.25.40.10">
    <property type="entry name" value="Tetratricopeptide repeat domain"/>
    <property type="match status" value="4"/>
</dbReference>
<keyword evidence="2" id="KW-0677">Repeat</keyword>
<dbReference type="InterPro" id="IPR046848">
    <property type="entry name" value="E_motif"/>
</dbReference>
<comment type="similarity">
    <text evidence="1">Belongs to the PPR family. PCMP-H subfamily.</text>
</comment>
<dbReference type="GO" id="GO:0003723">
    <property type="term" value="F:RNA binding"/>
    <property type="evidence" value="ECO:0007669"/>
    <property type="project" value="InterPro"/>
</dbReference>
<feature type="repeat" description="PPR" evidence="3">
    <location>
        <begin position="312"/>
        <end position="346"/>
    </location>
</feature>
<dbReference type="Pfam" id="PF13041">
    <property type="entry name" value="PPR_2"/>
    <property type="match status" value="4"/>
</dbReference>
<feature type="repeat" description="PPR" evidence="3">
    <location>
        <begin position="281"/>
        <end position="311"/>
    </location>
</feature>
<accession>A0A5N5N0L1</accession>
<dbReference type="FunFam" id="1.25.40.10:FF:000333">
    <property type="entry name" value="Pentatricopeptide repeat-containing protein"/>
    <property type="match status" value="1"/>
</dbReference>
<evidence type="ECO:0008006" key="6">
    <source>
        <dbReference type="Google" id="ProtNLM"/>
    </source>
</evidence>
<organism evidence="4 5">
    <name type="scientific">Salix brachista</name>
    <dbReference type="NCBI Taxonomy" id="2182728"/>
    <lineage>
        <taxon>Eukaryota</taxon>
        <taxon>Viridiplantae</taxon>
        <taxon>Streptophyta</taxon>
        <taxon>Embryophyta</taxon>
        <taxon>Tracheophyta</taxon>
        <taxon>Spermatophyta</taxon>
        <taxon>Magnoliopsida</taxon>
        <taxon>eudicotyledons</taxon>
        <taxon>Gunneridae</taxon>
        <taxon>Pentapetalae</taxon>
        <taxon>rosids</taxon>
        <taxon>fabids</taxon>
        <taxon>Malpighiales</taxon>
        <taxon>Salicaceae</taxon>
        <taxon>Saliceae</taxon>
        <taxon>Salix</taxon>
    </lineage>
</organism>
<dbReference type="PANTHER" id="PTHR47926">
    <property type="entry name" value="PENTATRICOPEPTIDE REPEAT-CONTAINING PROTEIN"/>
    <property type="match status" value="1"/>
</dbReference>
<dbReference type="FunFam" id="1.25.40.10:FF:000125">
    <property type="entry name" value="Pentatricopeptide repeat-containing protein"/>
    <property type="match status" value="1"/>
</dbReference>
<dbReference type="GO" id="GO:0048731">
    <property type="term" value="P:system development"/>
    <property type="evidence" value="ECO:0007669"/>
    <property type="project" value="UniProtKB-ARBA"/>
</dbReference>
<evidence type="ECO:0000256" key="2">
    <source>
        <dbReference type="ARBA" id="ARBA00022737"/>
    </source>
</evidence>
<dbReference type="EMBL" id="VDCV01000004">
    <property type="protein sequence ID" value="KAB5560975.1"/>
    <property type="molecule type" value="Genomic_DNA"/>
</dbReference>
<evidence type="ECO:0000256" key="3">
    <source>
        <dbReference type="PROSITE-ProRule" id="PRU00708"/>
    </source>
</evidence>
<feature type="repeat" description="PPR" evidence="3">
    <location>
        <begin position="15"/>
        <end position="49"/>
    </location>
</feature>
<dbReference type="InterPro" id="IPR046960">
    <property type="entry name" value="PPR_At4g14850-like_plant"/>
</dbReference>
<dbReference type="InterPro" id="IPR011990">
    <property type="entry name" value="TPR-like_helical_dom_sf"/>
</dbReference>
<comment type="caution">
    <text evidence="4">The sequence shown here is derived from an EMBL/GenBank/DDBJ whole genome shotgun (WGS) entry which is preliminary data.</text>
</comment>
<dbReference type="FunFam" id="1.25.40.10:FF:000184">
    <property type="entry name" value="Pentatricopeptide repeat-containing protein, chloroplastic"/>
    <property type="match status" value="1"/>
</dbReference>
<dbReference type="GO" id="GO:0009451">
    <property type="term" value="P:RNA modification"/>
    <property type="evidence" value="ECO:0007669"/>
    <property type="project" value="InterPro"/>
</dbReference>
<feature type="repeat" description="PPR" evidence="3">
    <location>
        <begin position="180"/>
        <end position="214"/>
    </location>
</feature>
<sequence>MALAIYVFKQIPDPNVHLYNTFIRACVQNSLSLLAFETFFEMQRNGLFADNFTYPFLLKACNGQSWLPLVKMIHNHLEKYGFFQDLFVPNSLIDSYCKCGLLGVKSAMRLFMAMDERDVVSWNSMISGLLKVGELSEARKLFDEMPIKDAVSWNTILDGYVKAGEMNKAFGLFESMPERNVVSWSTMVSGYCKAGDMEMARMLFDRMPVKNLVSWTIIVSGYAVKGLAKDAIKSFEQMEEAGLKPDDGTVISILASCAESGLLGLGKRVHTSIERIRYKCSVNVSNALIDMYAKCGQVDRALSVFNGMLKKDLVSWNCMLQGLAMHGHGEKALQLFSRMRQEGFRPDKVTLVAVLCACVHAGFVDKGIQYFNNMERDYGIVPHIEHYGCMVDLLGRGGRLKEAFRFVQSMPVEPNVVIWGTLLGACRLHNAVGLAEEVLDYLVKLEPSDPGNYSLLSNIFASVGDWSNVANVRLQMKNFGIQKPSGASSIEVDDEVHEFTVFDKSHPKSDKIYRMINRLGLDLKRVHVVPKGFVEEILDSMLTLKPSYLGDLFAGYFCCLRTIVKSWIARCYSGYKAEKAEPGSRQCQASIYLYQEELKKVAITVQNEGWHSTCEPLCLITRGKESWQLGALLALKRLQLHAIYLGLHLFNHGCFFGFMSKLRVCKAYNASVAADFWCNNSTAGIIGLCCEGFKENWSSDNQDAGIPDFEGSDRAVDLKDTQHAKPIGTLVVALTTTARLPSLKRIQARDSYANSCSGLQCLAKEVSQRPCKEKDGEISQCNLNLDNEWRKADNLLTLVPAKLLFKLMTNLRVSVAADISGRYEVPLPKTRKNHFQPQKVLQGHMTHQYWTKKSSTEPSERPDVAFT</sequence>
<gene>
    <name evidence="4" type="ORF">DKX38_005932</name>
</gene>
<evidence type="ECO:0000313" key="5">
    <source>
        <dbReference type="Proteomes" id="UP000326939"/>
    </source>
</evidence>
<dbReference type="Pfam" id="PF01535">
    <property type="entry name" value="PPR"/>
    <property type="match status" value="4"/>
</dbReference>
<dbReference type="PANTHER" id="PTHR47926:SF413">
    <property type="entry name" value="REPEAT (TPR)-LIKE SUPERFAMILY PROTEIN, PUTATIVE-RELATED"/>
    <property type="match status" value="1"/>
</dbReference>
<dbReference type="AlphaFoldDB" id="A0A5N5N0L1"/>
<evidence type="ECO:0000313" key="4">
    <source>
        <dbReference type="EMBL" id="KAB5560975.1"/>
    </source>
</evidence>
<dbReference type="InterPro" id="IPR002885">
    <property type="entry name" value="PPR_rpt"/>
</dbReference>
<feature type="repeat" description="PPR" evidence="3">
    <location>
        <begin position="118"/>
        <end position="152"/>
    </location>
</feature>
<protein>
    <recommendedName>
        <fullName evidence="6">DYW domain-containing protein</fullName>
    </recommendedName>
</protein>
<dbReference type="PROSITE" id="PS51375">
    <property type="entry name" value="PPR"/>
    <property type="match status" value="5"/>
</dbReference>
<proteinExistence type="inferred from homology"/>